<reference evidence="2" key="1">
    <citation type="submission" date="2023-10" db="EMBL/GenBank/DDBJ databases">
        <title>Genome assembly of Pristionchus species.</title>
        <authorList>
            <person name="Yoshida K."/>
            <person name="Sommer R.J."/>
        </authorList>
    </citation>
    <scope>NUCLEOTIDE SEQUENCE</scope>
    <source>
        <strain evidence="2">RS5133</strain>
    </source>
</reference>
<feature type="compositionally biased region" description="Polar residues" evidence="1">
    <location>
        <begin position="93"/>
        <end position="102"/>
    </location>
</feature>
<dbReference type="AlphaFoldDB" id="A0AAV5V5W6"/>
<feature type="region of interest" description="Disordered" evidence="1">
    <location>
        <begin position="1"/>
        <end position="112"/>
    </location>
</feature>
<protein>
    <submittedName>
        <fullName evidence="2">Uncharacterized protein</fullName>
    </submittedName>
</protein>
<organism evidence="2 3">
    <name type="scientific">Pristionchus fissidentatus</name>
    <dbReference type="NCBI Taxonomy" id="1538716"/>
    <lineage>
        <taxon>Eukaryota</taxon>
        <taxon>Metazoa</taxon>
        <taxon>Ecdysozoa</taxon>
        <taxon>Nematoda</taxon>
        <taxon>Chromadorea</taxon>
        <taxon>Rhabditida</taxon>
        <taxon>Rhabditina</taxon>
        <taxon>Diplogasteromorpha</taxon>
        <taxon>Diplogasteroidea</taxon>
        <taxon>Neodiplogasteridae</taxon>
        <taxon>Pristionchus</taxon>
    </lineage>
</organism>
<dbReference type="EMBL" id="BTSY01000002">
    <property type="protein sequence ID" value="GMT13254.1"/>
    <property type="molecule type" value="Genomic_DNA"/>
</dbReference>
<sequence>QLQQLQQRLESKRPTAKTKTITSRKGDLHGRIKLTTNAGPTSFDAIQKAIQSKEQRSTVAKKPAPPADCDSLDSEDSILGANAVRDPEAVYGNRSTPAPSQTKKNKKKNKKK</sequence>
<gene>
    <name evidence="2" type="ORF">PFISCL1PPCAC_4551</name>
</gene>
<evidence type="ECO:0000313" key="3">
    <source>
        <dbReference type="Proteomes" id="UP001432322"/>
    </source>
</evidence>
<keyword evidence="3" id="KW-1185">Reference proteome</keyword>
<accession>A0AAV5V5W6</accession>
<dbReference type="Proteomes" id="UP001432322">
    <property type="component" value="Unassembled WGS sequence"/>
</dbReference>
<comment type="caution">
    <text evidence="2">The sequence shown here is derived from an EMBL/GenBank/DDBJ whole genome shotgun (WGS) entry which is preliminary data.</text>
</comment>
<evidence type="ECO:0000313" key="2">
    <source>
        <dbReference type="EMBL" id="GMT13254.1"/>
    </source>
</evidence>
<feature type="non-terminal residue" evidence="2">
    <location>
        <position position="1"/>
    </location>
</feature>
<feature type="compositionally biased region" description="Basic residues" evidence="1">
    <location>
        <begin position="103"/>
        <end position="112"/>
    </location>
</feature>
<proteinExistence type="predicted"/>
<evidence type="ECO:0000256" key="1">
    <source>
        <dbReference type="SAM" id="MobiDB-lite"/>
    </source>
</evidence>
<name>A0AAV5V5W6_9BILA</name>